<keyword evidence="2" id="KW-1185">Reference proteome</keyword>
<evidence type="ECO:0000313" key="1">
    <source>
        <dbReference type="EMBL" id="KAK7262587.1"/>
    </source>
</evidence>
<gene>
    <name evidence="1" type="ORF">RJT34_30161</name>
</gene>
<accession>A0AAN9ES88</accession>
<dbReference type="Proteomes" id="UP001359559">
    <property type="component" value="Unassembled WGS sequence"/>
</dbReference>
<sequence>MFEQSVGQIWTSPSMKILNCINFLIYCLHQHFAHTYTSSSFVSFNAPSPPPNPHPHPLLCNNNTLQSPSSSFLHDPKYDFYKMV</sequence>
<protein>
    <submittedName>
        <fullName evidence="1">Uncharacterized protein</fullName>
    </submittedName>
</protein>
<name>A0AAN9ES88_CLITE</name>
<proteinExistence type="predicted"/>
<reference evidence="1 2" key="1">
    <citation type="submission" date="2024-01" db="EMBL/GenBank/DDBJ databases">
        <title>The genomes of 5 underutilized Papilionoideae crops provide insights into root nodulation and disease resistance.</title>
        <authorList>
            <person name="Yuan L."/>
        </authorList>
    </citation>
    <scope>NUCLEOTIDE SEQUENCE [LARGE SCALE GENOMIC DNA]</scope>
    <source>
        <strain evidence="1">LY-2023</strain>
        <tissue evidence="1">Leaf</tissue>
    </source>
</reference>
<dbReference type="EMBL" id="JAYKXN010000008">
    <property type="protein sequence ID" value="KAK7262587.1"/>
    <property type="molecule type" value="Genomic_DNA"/>
</dbReference>
<evidence type="ECO:0000313" key="2">
    <source>
        <dbReference type="Proteomes" id="UP001359559"/>
    </source>
</evidence>
<comment type="caution">
    <text evidence="1">The sequence shown here is derived from an EMBL/GenBank/DDBJ whole genome shotgun (WGS) entry which is preliminary data.</text>
</comment>
<organism evidence="1 2">
    <name type="scientific">Clitoria ternatea</name>
    <name type="common">Butterfly pea</name>
    <dbReference type="NCBI Taxonomy" id="43366"/>
    <lineage>
        <taxon>Eukaryota</taxon>
        <taxon>Viridiplantae</taxon>
        <taxon>Streptophyta</taxon>
        <taxon>Embryophyta</taxon>
        <taxon>Tracheophyta</taxon>
        <taxon>Spermatophyta</taxon>
        <taxon>Magnoliopsida</taxon>
        <taxon>eudicotyledons</taxon>
        <taxon>Gunneridae</taxon>
        <taxon>Pentapetalae</taxon>
        <taxon>rosids</taxon>
        <taxon>fabids</taxon>
        <taxon>Fabales</taxon>
        <taxon>Fabaceae</taxon>
        <taxon>Papilionoideae</taxon>
        <taxon>50 kb inversion clade</taxon>
        <taxon>NPAAA clade</taxon>
        <taxon>indigoferoid/millettioid clade</taxon>
        <taxon>Phaseoleae</taxon>
        <taxon>Clitoria</taxon>
    </lineage>
</organism>
<dbReference type="AlphaFoldDB" id="A0AAN9ES88"/>